<dbReference type="PANTHER" id="PTHR43790">
    <property type="entry name" value="CARBOHYDRATE TRANSPORT ATP-BINDING PROTEIN MG119-RELATED"/>
    <property type="match status" value="1"/>
</dbReference>
<dbReference type="OrthoDB" id="7283113at2"/>
<dbReference type="RefSeq" id="WP_085935042.1">
    <property type="nucleotide sequence ID" value="NZ_FUWJ01000003.1"/>
</dbReference>
<dbReference type="AlphaFoldDB" id="A0A1T4QPD5"/>
<evidence type="ECO:0000313" key="4">
    <source>
        <dbReference type="EMBL" id="SKA05633.1"/>
    </source>
</evidence>
<keyword evidence="2 4" id="KW-0067">ATP-binding</keyword>
<dbReference type="SUPFAM" id="SSF52540">
    <property type="entry name" value="P-loop containing nucleoside triphosphate hydrolases"/>
    <property type="match status" value="2"/>
</dbReference>
<accession>A0A1T4QPD5</accession>
<evidence type="ECO:0000256" key="1">
    <source>
        <dbReference type="ARBA" id="ARBA00022741"/>
    </source>
</evidence>
<dbReference type="GO" id="GO:0005524">
    <property type="term" value="F:ATP binding"/>
    <property type="evidence" value="ECO:0007669"/>
    <property type="project" value="UniProtKB-KW"/>
</dbReference>
<evidence type="ECO:0000256" key="2">
    <source>
        <dbReference type="ARBA" id="ARBA00022840"/>
    </source>
</evidence>
<reference evidence="5" key="1">
    <citation type="submission" date="2017-02" db="EMBL/GenBank/DDBJ databases">
        <authorList>
            <person name="Varghese N."/>
            <person name="Submissions S."/>
        </authorList>
    </citation>
    <scope>NUCLEOTIDE SEQUENCE [LARGE SCALE GENOMIC DNA]</scope>
    <source>
        <strain evidence="5">ATCC 27094</strain>
    </source>
</reference>
<organism evidence="4 5">
    <name type="scientific">Enhydrobacter aerosaccus</name>
    <dbReference type="NCBI Taxonomy" id="225324"/>
    <lineage>
        <taxon>Bacteria</taxon>
        <taxon>Pseudomonadati</taxon>
        <taxon>Pseudomonadota</taxon>
        <taxon>Alphaproteobacteria</taxon>
        <taxon>Hyphomicrobiales</taxon>
        <taxon>Enhydrobacter</taxon>
    </lineage>
</organism>
<dbReference type="InterPro" id="IPR003439">
    <property type="entry name" value="ABC_transporter-like_ATP-bd"/>
</dbReference>
<feature type="domain" description="ABC transporter" evidence="3">
    <location>
        <begin position="18"/>
        <end position="253"/>
    </location>
</feature>
<dbReference type="Pfam" id="PF00005">
    <property type="entry name" value="ABC_tran"/>
    <property type="match status" value="2"/>
</dbReference>
<dbReference type="InterPro" id="IPR027417">
    <property type="entry name" value="P-loop_NTPase"/>
</dbReference>
<evidence type="ECO:0000259" key="3">
    <source>
        <dbReference type="PROSITE" id="PS50893"/>
    </source>
</evidence>
<dbReference type="CDD" id="cd03216">
    <property type="entry name" value="ABC_Carb_Monos_I"/>
    <property type="match status" value="1"/>
</dbReference>
<dbReference type="SMART" id="SM00382">
    <property type="entry name" value="AAA"/>
    <property type="match status" value="1"/>
</dbReference>
<keyword evidence="1" id="KW-0547">Nucleotide-binding</keyword>
<dbReference type="CDD" id="cd03215">
    <property type="entry name" value="ABC_Carb_Monos_II"/>
    <property type="match status" value="1"/>
</dbReference>
<evidence type="ECO:0000313" key="5">
    <source>
        <dbReference type="Proteomes" id="UP000190092"/>
    </source>
</evidence>
<dbReference type="PROSITE" id="PS50893">
    <property type="entry name" value="ABC_TRANSPORTER_2"/>
    <property type="match status" value="2"/>
</dbReference>
<keyword evidence="5" id="KW-1185">Reference proteome</keyword>
<dbReference type="Gene3D" id="3.40.50.300">
    <property type="entry name" value="P-loop containing nucleotide triphosphate hydrolases"/>
    <property type="match status" value="2"/>
</dbReference>
<dbReference type="PANTHER" id="PTHR43790:SF4">
    <property type="entry name" value="GUANOSINE IMPORT ATP-BINDING PROTEIN NUPO"/>
    <property type="match status" value="1"/>
</dbReference>
<dbReference type="EMBL" id="FUWJ01000003">
    <property type="protein sequence ID" value="SKA05633.1"/>
    <property type="molecule type" value="Genomic_DNA"/>
</dbReference>
<sequence length="514" mass="56050">MTAIGVAHFPPHEGAPSLELLGFCKRFGSLMALDDVSVKVKAGAFHALLGENGAGKSTLVKCAMGYYAADQGQILLNGREVEIHRPRQAHELGLGMVYQHFTLVPNMTVLENFVLSRDQLPAVIDWSAERRALKTFFETTPFTVPLDTPVADLAAGQKQKGEILRQLYLKRNLLILDEPTSVLTPDEADEVLSTLKELTDAKQITIITITHKFREVNAFCDTVTVLRRGKLIDTKPTAELDNDMMAEMMVGRRENRTVVERNVREPGKPVLQVEGLCVADNVGQRAVEQLTLDVRAGEIVGIAGVSGNGQRELVETLAGQRHAESGRVLVHGELYRATRPEMIRHKIACLPEEPLRNACVAEMSVAENMALRSFDQPPASPDGIRLRRSPMRAAARKLIDAYRVKTPGPDAPIKGLSGGNVQRAVLARELSSEGDLLIVANPCFGLDFAAVAEIRGRIVQARNRGAAVLLVSEDLDEILQLSDRIVVMFDGKLAFEAMAAQAEIGAIGRAMAGH</sequence>
<proteinExistence type="predicted"/>
<dbReference type="InterPro" id="IPR003593">
    <property type="entry name" value="AAA+_ATPase"/>
</dbReference>
<dbReference type="GO" id="GO:0016887">
    <property type="term" value="F:ATP hydrolysis activity"/>
    <property type="evidence" value="ECO:0007669"/>
    <property type="project" value="InterPro"/>
</dbReference>
<dbReference type="InterPro" id="IPR050107">
    <property type="entry name" value="ABC_carbohydrate_import_ATPase"/>
</dbReference>
<dbReference type="STRING" id="225324.SAMN02745126_03363"/>
<name>A0A1T4QPD5_9HYPH</name>
<protein>
    <submittedName>
        <fullName evidence="4">Nucleoside ABC transporter ATP-binding protein</fullName>
    </submittedName>
</protein>
<gene>
    <name evidence="4" type="ORF">SAMN02745126_03363</name>
</gene>
<feature type="domain" description="ABC transporter" evidence="3">
    <location>
        <begin position="271"/>
        <end position="514"/>
    </location>
</feature>
<dbReference type="Proteomes" id="UP000190092">
    <property type="component" value="Unassembled WGS sequence"/>
</dbReference>